<keyword evidence="2" id="KW-1185">Reference proteome</keyword>
<evidence type="ECO:0000313" key="2">
    <source>
        <dbReference type="Proteomes" id="UP000298061"/>
    </source>
</evidence>
<name>A0A4Z0A3Y8_9AGAM</name>
<accession>A0A4Z0A3Y8</accession>
<gene>
    <name evidence="1" type="ORF">EWM64_g2264</name>
</gene>
<protein>
    <submittedName>
        <fullName evidence="1">Uncharacterized protein</fullName>
    </submittedName>
</protein>
<sequence length="304" mass="34201">MDTDTRWLQGLQSLNITNPARDPKYYDLLTILQHCPELEALSLAFSGQQGVPDPNDRASETIELRALRRLELGINEAAYVEELLGQLFIPDLRLLEIQNGIYTRPPFASAMLRPYQQTGHCVLNSVETFICDNGIEMQDEIFAALQNVRTLLLGEEQDLLSSLFPNDEPLGRVVCPKLETIILWSSKDELKAFVSARMHAGAPLSTIIASFEEFGDNGAGAGEKLTDDEQAWFESAVDRFRIRLDQEYLDVDELALNPVPRNLFPTLDPKLAYQTWRPNSVFRTSRAEGWAWHLNGPPPVDSAT</sequence>
<comment type="caution">
    <text evidence="1">The sequence shown here is derived from an EMBL/GenBank/DDBJ whole genome shotgun (WGS) entry which is preliminary data.</text>
</comment>
<evidence type="ECO:0000313" key="1">
    <source>
        <dbReference type="EMBL" id="TFY81742.1"/>
    </source>
</evidence>
<organism evidence="1 2">
    <name type="scientific">Hericium alpestre</name>
    <dbReference type="NCBI Taxonomy" id="135208"/>
    <lineage>
        <taxon>Eukaryota</taxon>
        <taxon>Fungi</taxon>
        <taxon>Dikarya</taxon>
        <taxon>Basidiomycota</taxon>
        <taxon>Agaricomycotina</taxon>
        <taxon>Agaricomycetes</taxon>
        <taxon>Russulales</taxon>
        <taxon>Hericiaceae</taxon>
        <taxon>Hericium</taxon>
    </lineage>
</organism>
<dbReference type="EMBL" id="SFCI01000178">
    <property type="protein sequence ID" value="TFY81742.1"/>
    <property type="molecule type" value="Genomic_DNA"/>
</dbReference>
<dbReference type="AlphaFoldDB" id="A0A4Z0A3Y8"/>
<dbReference type="Proteomes" id="UP000298061">
    <property type="component" value="Unassembled WGS sequence"/>
</dbReference>
<proteinExistence type="predicted"/>
<reference evidence="1 2" key="1">
    <citation type="submission" date="2019-02" db="EMBL/GenBank/DDBJ databases">
        <title>Genome sequencing of the rare red list fungi Hericium alpestre (H. flagellum).</title>
        <authorList>
            <person name="Buettner E."/>
            <person name="Kellner H."/>
        </authorList>
    </citation>
    <scope>NUCLEOTIDE SEQUENCE [LARGE SCALE GENOMIC DNA]</scope>
    <source>
        <strain evidence="1 2">DSM 108284</strain>
    </source>
</reference>